<feature type="domain" description="Carboxylesterase type B" evidence="1">
    <location>
        <begin position="139"/>
        <end position="202"/>
    </location>
</feature>
<organism evidence="2 3">
    <name type="scientific">Mycena belliarum</name>
    <dbReference type="NCBI Taxonomy" id="1033014"/>
    <lineage>
        <taxon>Eukaryota</taxon>
        <taxon>Fungi</taxon>
        <taxon>Dikarya</taxon>
        <taxon>Basidiomycota</taxon>
        <taxon>Agaricomycotina</taxon>
        <taxon>Agaricomycetes</taxon>
        <taxon>Agaricomycetidae</taxon>
        <taxon>Agaricales</taxon>
        <taxon>Marasmiineae</taxon>
        <taxon>Mycenaceae</taxon>
        <taxon>Mycena</taxon>
    </lineage>
</organism>
<dbReference type="GO" id="GO:0016787">
    <property type="term" value="F:hydrolase activity"/>
    <property type="evidence" value="ECO:0007669"/>
    <property type="project" value="UniProtKB-KW"/>
</dbReference>
<dbReference type="InterPro" id="IPR050309">
    <property type="entry name" value="Type-B_Carboxylest/Lipase"/>
</dbReference>
<dbReference type="Gene3D" id="3.40.50.1820">
    <property type="entry name" value="alpha/beta hydrolase"/>
    <property type="match status" value="1"/>
</dbReference>
<dbReference type="Pfam" id="PF00135">
    <property type="entry name" value="COesterase"/>
    <property type="match status" value="1"/>
</dbReference>
<comment type="caution">
    <text evidence="2">The sequence shown here is derived from an EMBL/GenBank/DDBJ whole genome shotgun (WGS) entry which is preliminary data.</text>
</comment>
<dbReference type="InterPro" id="IPR029058">
    <property type="entry name" value="AB_hydrolase_fold"/>
</dbReference>
<dbReference type="AlphaFoldDB" id="A0AAD6U4U4"/>
<dbReference type="InterPro" id="IPR002018">
    <property type="entry name" value="CarbesteraseB"/>
</dbReference>
<evidence type="ECO:0000259" key="1">
    <source>
        <dbReference type="Pfam" id="PF00135"/>
    </source>
</evidence>
<dbReference type="EMBL" id="JARJCN010000027">
    <property type="protein sequence ID" value="KAJ7087963.1"/>
    <property type="molecule type" value="Genomic_DNA"/>
</dbReference>
<dbReference type="SUPFAM" id="SSF53474">
    <property type="entry name" value="alpha/beta-Hydrolases"/>
    <property type="match status" value="1"/>
</dbReference>
<name>A0AAD6U4U4_9AGAR</name>
<reference evidence="2" key="1">
    <citation type="submission" date="2023-03" db="EMBL/GenBank/DDBJ databases">
        <title>Massive genome expansion in bonnet fungi (Mycena s.s.) driven by repeated elements and novel gene families across ecological guilds.</title>
        <authorList>
            <consortium name="Lawrence Berkeley National Laboratory"/>
            <person name="Harder C.B."/>
            <person name="Miyauchi S."/>
            <person name="Viragh M."/>
            <person name="Kuo A."/>
            <person name="Thoen E."/>
            <person name="Andreopoulos B."/>
            <person name="Lu D."/>
            <person name="Skrede I."/>
            <person name="Drula E."/>
            <person name="Henrissat B."/>
            <person name="Morin E."/>
            <person name="Kohler A."/>
            <person name="Barry K."/>
            <person name="LaButti K."/>
            <person name="Morin E."/>
            <person name="Salamov A."/>
            <person name="Lipzen A."/>
            <person name="Mereny Z."/>
            <person name="Hegedus B."/>
            <person name="Baldrian P."/>
            <person name="Stursova M."/>
            <person name="Weitz H."/>
            <person name="Taylor A."/>
            <person name="Grigoriev I.V."/>
            <person name="Nagy L.G."/>
            <person name="Martin F."/>
            <person name="Kauserud H."/>
        </authorList>
    </citation>
    <scope>NUCLEOTIDE SEQUENCE</scope>
    <source>
        <strain evidence="2">CBHHK173m</strain>
    </source>
</reference>
<proteinExistence type="predicted"/>
<evidence type="ECO:0000313" key="3">
    <source>
        <dbReference type="Proteomes" id="UP001222325"/>
    </source>
</evidence>
<evidence type="ECO:0000313" key="2">
    <source>
        <dbReference type="EMBL" id="KAJ7087963.1"/>
    </source>
</evidence>
<sequence>MPAKRSCRLCVPHPGFSRISPLHNLRLRRDPGVNWNALSGTCSIAPALAVCPSLALGSPPFIRLFSHLIWEEEDWTVPTRSSPSISSLSPRSSLWCLHTAFTIDRLRYVFLQMALGDCRVRAPLPLNTTRVATVAAGSVIDATKYPDFCVQGTSTGVDDGGAGIEDCLKVNIYAPAGATACSELPVMVYIHGGGYWYGNPRNWPFEYWIHQSPHRAACVFARCGHKRPRPGSRLRHQELVRFQLSSYFIRTVEHSLNDHHRLGYKLFQPVLDGKILTDYPQDRSRTRSSRMYG</sequence>
<protein>
    <submittedName>
        <fullName evidence="2">Alpha/Beta hydrolase protein</fullName>
    </submittedName>
</protein>
<gene>
    <name evidence="2" type="ORF">B0H15DRAFT_780881</name>
</gene>
<accession>A0AAD6U4U4</accession>
<keyword evidence="2" id="KW-0378">Hydrolase</keyword>
<keyword evidence="3" id="KW-1185">Reference proteome</keyword>
<dbReference type="Proteomes" id="UP001222325">
    <property type="component" value="Unassembled WGS sequence"/>
</dbReference>
<dbReference type="PANTHER" id="PTHR11559">
    <property type="entry name" value="CARBOXYLESTERASE"/>
    <property type="match status" value="1"/>
</dbReference>